<keyword evidence="2" id="KW-0472">Membrane</keyword>
<feature type="compositionally biased region" description="Basic and acidic residues" evidence="1">
    <location>
        <begin position="1031"/>
        <end position="1042"/>
    </location>
</feature>
<dbReference type="PRINTS" id="PR00702">
    <property type="entry name" value="ACRIFLAVINRP"/>
</dbReference>
<dbReference type="EMBL" id="JBHULU010000015">
    <property type="protein sequence ID" value="MFD2514461.1"/>
    <property type="molecule type" value="Genomic_DNA"/>
</dbReference>
<feature type="transmembrane region" description="Helical" evidence="2">
    <location>
        <begin position="431"/>
        <end position="451"/>
    </location>
</feature>
<evidence type="ECO:0000256" key="2">
    <source>
        <dbReference type="SAM" id="Phobius"/>
    </source>
</evidence>
<dbReference type="Gene3D" id="3.30.2090.10">
    <property type="entry name" value="Multidrug efflux transporter AcrB TolC docking domain, DN and DC subdomains"/>
    <property type="match status" value="2"/>
</dbReference>
<dbReference type="Gene3D" id="3.30.70.1430">
    <property type="entry name" value="Multidrug efflux transporter AcrB pore domain"/>
    <property type="match status" value="2"/>
</dbReference>
<feature type="transmembrane region" description="Helical" evidence="2">
    <location>
        <begin position="360"/>
        <end position="380"/>
    </location>
</feature>
<feature type="transmembrane region" description="Helical" evidence="2">
    <location>
        <begin position="524"/>
        <end position="543"/>
    </location>
</feature>
<feature type="region of interest" description="Disordered" evidence="1">
    <location>
        <begin position="1017"/>
        <end position="1042"/>
    </location>
</feature>
<evidence type="ECO:0000256" key="1">
    <source>
        <dbReference type="SAM" id="MobiDB-lite"/>
    </source>
</evidence>
<evidence type="ECO:0000313" key="4">
    <source>
        <dbReference type="Proteomes" id="UP001597544"/>
    </source>
</evidence>
<dbReference type="PANTHER" id="PTHR32063">
    <property type="match status" value="1"/>
</dbReference>
<accession>A0ABW5IMV1</accession>
<protein>
    <submittedName>
        <fullName evidence="3">Efflux RND transporter permease subunit</fullName>
    </submittedName>
</protein>
<dbReference type="RefSeq" id="WP_377507104.1">
    <property type="nucleotide sequence ID" value="NZ_JBHULU010000015.1"/>
</dbReference>
<feature type="transmembrane region" description="Helical" evidence="2">
    <location>
        <begin position="463"/>
        <end position="486"/>
    </location>
</feature>
<name>A0ABW5IMV1_9BACT</name>
<feature type="transmembrane region" description="Helical" evidence="2">
    <location>
        <begin position="906"/>
        <end position="927"/>
    </location>
</feature>
<organism evidence="3 4">
    <name type="scientific">Pontibacter locisalis</name>
    <dbReference type="NCBI Taxonomy" id="1719035"/>
    <lineage>
        <taxon>Bacteria</taxon>
        <taxon>Pseudomonadati</taxon>
        <taxon>Bacteroidota</taxon>
        <taxon>Cytophagia</taxon>
        <taxon>Cytophagales</taxon>
        <taxon>Hymenobacteraceae</taxon>
        <taxon>Pontibacter</taxon>
    </lineage>
</organism>
<dbReference type="Gene3D" id="3.30.70.1440">
    <property type="entry name" value="Multidrug efflux transporter AcrB pore domain"/>
    <property type="match status" value="1"/>
</dbReference>
<dbReference type="SUPFAM" id="SSF82866">
    <property type="entry name" value="Multidrug efflux transporter AcrB transmembrane domain"/>
    <property type="match status" value="2"/>
</dbReference>
<sequence>MASLSSISIKRPVLAIVMSITIIVFGIIGISFLGVREYPSVDPPIVNVSTSYTGANAETIESEITEPLEESINGIAGIRTLTSSSREGSSNITVEFNLGVDMEAAANDVRDRVARAQRRLPDNADPPTVSKADADANPIIFVGIKSATRNLLDISAIAQNVFKERLQTIPGVSSVDIWGEKRYSMRLWLDPDKLAALQVTPIEVQNALVRQNLELPSGRIEGATTELSVRTMGRISTPEEFNQLIVREDADRLIRFSDIGHAELAPENEKSILRRDGIPMVGVVLIPQPGSNQVEIADEFYVRLEQIKKDLPEDIEVVIGFDNTKYIKASISEVQETIFVAFGLVVIIIFLFLRDWRSTVIPVVAIPVSLIGAFFIMYIMDFSINVLTLLGIVLAIGLVVDDAIVMLENIYSRIESGQQPMKAAKKGSEEIYFAIISTTVALAAVFMPVIFLEGITGRLFREFGIVVAGSVIISSFVSLTLTPMMCSRMLKHRERPNWFYRKTEPFFTALTSGYRSSLESFMRVRWVAFIIVIVSAGAIFLFMKTLPSELAPDEDRGGLRVMVTGPEGASYEFMDEYMSELTQLVNDSIQGIDNLVAMTSPGFAGGGSNSGFLRVRLVEPENRNQTQQEIVDEISRLTNQLTGARAFGSGDKGLGGGRGSGQPVQFVVQAPDGSKLREIIPLIMEEARQDPTFGFVDVNLKFNKPELRVEINREKAQAMGVSVRDVAQTLQAGLSGQRFGYFIKDGKQYQIIGQVARENRSAPIDLRSLYVKNNQGQLIQLDNLIDLSEESASPQLYRFNRFAAATFSASLAKGKTISDGIEAMDAIADKVLDDTYQTSLAGQSRDFSESSSSLLFAFILALGLIYLALSAQFESFRDPVIIMFTVPLALAGALISIWYFGETLNIFSQIGMIMLVGLVTKNGILLVEFANQRKEAGLNKLEAATDAAVQRFRPILMTSMSTILGTLPIALALGAGAESRVSMGIAVVGGLIFSTGLTLYVIPAVYSYFSSAEANVSRMPDQDEDENEPEVSAREQEPVLSR</sequence>
<dbReference type="SUPFAM" id="SSF82714">
    <property type="entry name" value="Multidrug efflux transporter AcrB TolC docking domain, DN and DC subdomains"/>
    <property type="match status" value="2"/>
</dbReference>
<feature type="transmembrane region" description="Helical" evidence="2">
    <location>
        <begin position="12"/>
        <end position="35"/>
    </location>
</feature>
<proteinExistence type="predicted"/>
<keyword evidence="2" id="KW-0812">Transmembrane</keyword>
<feature type="transmembrane region" description="Helical" evidence="2">
    <location>
        <begin position="880"/>
        <end position="900"/>
    </location>
</feature>
<dbReference type="InterPro" id="IPR027463">
    <property type="entry name" value="AcrB_DN_DC_subdom"/>
</dbReference>
<dbReference type="InterPro" id="IPR001036">
    <property type="entry name" value="Acrflvin-R"/>
</dbReference>
<keyword evidence="2" id="KW-1133">Transmembrane helix</keyword>
<dbReference type="SUPFAM" id="SSF82693">
    <property type="entry name" value="Multidrug efflux transporter AcrB pore domain, PN1, PN2, PC1 and PC2 subdomains"/>
    <property type="match status" value="3"/>
</dbReference>
<dbReference type="PANTHER" id="PTHR32063:SF28">
    <property type="entry name" value="BLR2861 PROTEIN"/>
    <property type="match status" value="1"/>
</dbReference>
<feature type="transmembrane region" description="Helical" evidence="2">
    <location>
        <begin position="983"/>
        <end position="1009"/>
    </location>
</feature>
<reference evidence="4" key="1">
    <citation type="journal article" date="2019" name="Int. J. Syst. Evol. Microbiol.">
        <title>The Global Catalogue of Microorganisms (GCM) 10K type strain sequencing project: providing services to taxonomists for standard genome sequencing and annotation.</title>
        <authorList>
            <consortium name="The Broad Institute Genomics Platform"/>
            <consortium name="The Broad Institute Genome Sequencing Center for Infectious Disease"/>
            <person name="Wu L."/>
            <person name="Ma J."/>
        </authorList>
    </citation>
    <scope>NUCLEOTIDE SEQUENCE [LARGE SCALE GENOMIC DNA]</scope>
    <source>
        <strain evidence="4">KCTC 42498</strain>
    </source>
</reference>
<dbReference type="Gene3D" id="3.30.70.1320">
    <property type="entry name" value="Multidrug efflux transporter AcrB pore domain like"/>
    <property type="match status" value="1"/>
</dbReference>
<dbReference type="Proteomes" id="UP001597544">
    <property type="component" value="Unassembled WGS sequence"/>
</dbReference>
<feature type="transmembrane region" description="Helical" evidence="2">
    <location>
        <begin position="337"/>
        <end position="353"/>
    </location>
</feature>
<feature type="transmembrane region" description="Helical" evidence="2">
    <location>
        <begin position="854"/>
        <end position="873"/>
    </location>
</feature>
<dbReference type="Gene3D" id="1.20.1640.10">
    <property type="entry name" value="Multidrug efflux transporter AcrB transmembrane domain"/>
    <property type="match status" value="2"/>
</dbReference>
<comment type="caution">
    <text evidence="3">The sequence shown here is derived from an EMBL/GenBank/DDBJ whole genome shotgun (WGS) entry which is preliminary data.</text>
</comment>
<feature type="transmembrane region" description="Helical" evidence="2">
    <location>
        <begin position="386"/>
        <end position="410"/>
    </location>
</feature>
<gene>
    <name evidence="3" type="ORF">ACFSRY_11330</name>
</gene>
<dbReference type="Pfam" id="PF00873">
    <property type="entry name" value="ACR_tran"/>
    <property type="match status" value="1"/>
</dbReference>
<evidence type="ECO:0000313" key="3">
    <source>
        <dbReference type="EMBL" id="MFD2514461.1"/>
    </source>
</evidence>
<feature type="transmembrane region" description="Helical" evidence="2">
    <location>
        <begin position="955"/>
        <end position="977"/>
    </location>
</feature>
<keyword evidence="4" id="KW-1185">Reference proteome</keyword>